<accession>A0A6G1DT82</accession>
<proteinExistence type="predicted"/>
<protein>
    <submittedName>
        <fullName evidence="1">Uncharacterized protein</fullName>
    </submittedName>
</protein>
<gene>
    <name evidence="1" type="ORF">E2562_037246</name>
</gene>
<reference evidence="1 2" key="1">
    <citation type="submission" date="2019-11" db="EMBL/GenBank/DDBJ databases">
        <title>Whole genome sequence of Oryza granulata.</title>
        <authorList>
            <person name="Li W."/>
        </authorList>
    </citation>
    <scope>NUCLEOTIDE SEQUENCE [LARGE SCALE GENOMIC DNA]</scope>
    <source>
        <strain evidence="2">cv. Menghai</strain>
        <tissue evidence="1">Leaf</tissue>
    </source>
</reference>
<keyword evidence="2" id="KW-1185">Reference proteome</keyword>
<organism evidence="1 2">
    <name type="scientific">Oryza meyeriana var. granulata</name>
    <dbReference type="NCBI Taxonomy" id="110450"/>
    <lineage>
        <taxon>Eukaryota</taxon>
        <taxon>Viridiplantae</taxon>
        <taxon>Streptophyta</taxon>
        <taxon>Embryophyta</taxon>
        <taxon>Tracheophyta</taxon>
        <taxon>Spermatophyta</taxon>
        <taxon>Magnoliopsida</taxon>
        <taxon>Liliopsida</taxon>
        <taxon>Poales</taxon>
        <taxon>Poaceae</taxon>
        <taxon>BOP clade</taxon>
        <taxon>Oryzoideae</taxon>
        <taxon>Oryzeae</taxon>
        <taxon>Oryzinae</taxon>
        <taxon>Oryza</taxon>
        <taxon>Oryza meyeriana</taxon>
    </lineage>
</organism>
<evidence type="ECO:0000313" key="1">
    <source>
        <dbReference type="EMBL" id="KAF0915601.1"/>
    </source>
</evidence>
<evidence type="ECO:0000313" key="2">
    <source>
        <dbReference type="Proteomes" id="UP000479710"/>
    </source>
</evidence>
<dbReference type="AlphaFoldDB" id="A0A6G1DT82"/>
<dbReference type="EMBL" id="SPHZ02000006">
    <property type="protein sequence ID" value="KAF0915601.1"/>
    <property type="molecule type" value="Genomic_DNA"/>
</dbReference>
<sequence length="80" mass="8861">MLLHLLDAPVGPRLEDDEGLLLVLELLQGLRNFLPHDDYLNALRVHGGAFLLHLSHVAVISMDERLYLLAPLLKVGLLCG</sequence>
<dbReference type="Proteomes" id="UP000479710">
    <property type="component" value="Unassembled WGS sequence"/>
</dbReference>
<comment type="caution">
    <text evidence="1">The sequence shown here is derived from an EMBL/GenBank/DDBJ whole genome shotgun (WGS) entry which is preliminary data.</text>
</comment>
<name>A0A6G1DT82_9ORYZ</name>